<protein>
    <submittedName>
        <fullName evidence="1">Uncharacterized protein</fullName>
    </submittedName>
</protein>
<organism evidence="1 2">
    <name type="scientific">Hyalomma asiaticum</name>
    <name type="common">Tick</name>
    <dbReference type="NCBI Taxonomy" id="266040"/>
    <lineage>
        <taxon>Eukaryota</taxon>
        <taxon>Metazoa</taxon>
        <taxon>Ecdysozoa</taxon>
        <taxon>Arthropoda</taxon>
        <taxon>Chelicerata</taxon>
        <taxon>Arachnida</taxon>
        <taxon>Acari</taxon>
        <taxon>Parasitiformes</taxon>
        <taxon>Ixodida</taxon>
        <taxon>Ixodoidea</taxon>
        <taxon>Ixodidae</taxon>
        <taxon>Hyalomminae</taxon>
        <taxon>Hyalomma</taxon>
    </lineage>
</organism>
<dbReference type="Proteomes" id="UP000821845">
    <property type="component" value="Chromosome 6"/>
</dbReference>
<accession>A0ACB7S5C4</accession>
<dbReference type="EMBL" id="CM023486">
    <property type="protein sequence ID" value="KAH6929151.1"/>
    <property type="molecule type" value="Genomic_DNA"/>
</dbReference>
<proteinExistence type="predicted"/>
<evidence type="ECO:0000313" key="1">
    <source>
        <dbReference type="EMBL" id="KAH6929151.1"/>
    </source>
</evidence>
<sequence length="97" mass="11092">MHESSHRQNVIEKYLQGLHHDEEGYSHGYLKSDDELKLFETSLAAVYEKYAVRTSRGLNKSSKYTHLIEAPAPPKFRQMGGKSSRAAQLDIGTPRRF</sequence>
<comment type="caution">
    <text evidence="1">The sequence shown here is derived from an EMBL/GenBank/DDBJ whole genome shotgun (WGS) entry which is preliminary data.</text>
</comment>
<gene>
    <name evidence="1" type="ORF">HPB50_023950</name>
</gene>
<evidence type="ECO:0000313" key="2">
    <source>
        <dbReference type="Proteomes" id="UP000821845"/>
    </source>
</evidence>
<name>A0ACB7S5C4_HYAAI</name>
<reference evidence="1" key="1">
    <citation type="submission" date="2020-05" db="EMBL/GenBank/DDBJ databases">
        <title>Large-scale comparative analyses of tick genomes elucidate their genetic diversity and vector capacities.</title>
        <authorList>
            <person name="Jia N."/>
            <person name="Wang J."/>
            <person name="Shi W."/>
            <person name="Du L."/>
            <person name="Sun Y."/>
            <person name="Zhan W."/>
            <person name="Jiang J."/>
            <person name="Wang Q."/>
            <person name="Zhang B."/>
            <person name="Ji P."/>
            <person name="Sakyi L.B."/>
            <person name="Cui X."/>
            <person name="Yuan T."/>
            <person name="Jiang B."/>
            <person name="Yang W."/>
            <person name="Lam T.T.-Y."/>
            <person name="Chang Q."/>
            <person name="Ding S."/>
            <person name="Wang X."/>
            <person name="Zhu J."/>
            <person name="Ruan X."/>
            <person name="Zhao L."/>
            <person name="Wei J."/>
            <person name="Que T."/>
            <person name="Du C."/>
            <person name="Cheng J."/>
            <person name="Dai P."/>
            <person name="Han X."/>
            <person name="Huang E."/>
            <person name="Gao Y."/>
            <person name="Liu J."/>
            <person name="Shao H."/>
            <person name="Ye R."/>
            <person name="Li L."/>
            <person name="Wei W."/>
            <person name="Wang X."/>
            <person name="Wang C."/>
            <person name="Yang T."/>
            <person name="Huo Q."/>
            <person name="Li W."/>
            <person name="Guo W."/>
            <person name="Chen H."/>
            <person name="Zhou L."/>
            <person name="Ni X."/>
            <person name="Tian J."/>
            <person name="Zhou Y."/>
            <person name="Sheng Y."/>
            <person name="Liu T."/>
            <person name="Pan Y."/>
            <person name="Xia L."/>
            <person name="Li J."/>
            <person name="Zhao F."/>
            <person name="Cao W."/>
        </authorList>
    </citation>
    <scope>NUCLEOTIDE SEQUENCE</scope>
    <source>
        <strain evidence="1">Hyas-2018</strain>
    </source>
</reference>
<keyword evidence="2" id="KW-1185">Reference proteome</keyword>